<gene>
    <name evidence="6" type="ORF">LV83_03724</name>
</gene>
<evidence type="ECO:0000259" key="5">
    <source>
        <dbReference type="PROSITE" id="PS50110"/>
    </source>
</evidence>
<dbReference type="SUPFAM" id="SSF52172">
    <property type="entry name" value="CheY-like"/>
    <property type="match status" value="1"/>
</dbReference>
<dbReference type="Gene3D" id="1.10.287.130">
    <property type="match status" value="1"/>
</dbReference>
<accession>A0A327P1R6</accession>
<dbReference type="Pfam" id="PF00072">
    <property type="entry name" value="Response_reg"/>
    <property type="match status" value="1"/>
</dbReference>
<dbReference type="CDD" id="cd00156">
    <property type="entry name" value="REC"/>
    <property type="match status" value="1"/>
</dbReference>
<dbReference type="CDD" id="cd00082">
    <property type="entry name" value="HisKA"/>
    <property type="match status" value="1"/>
</dbReference>
<dbReference type="RefSeq" id="WP_111613039.1">
    <property type="nucleotide sequence ID" value="NZ_QLLK01000013.1"/>
</dbReference>
<reference evidence="6 7" key="1">
    <citation type="submission" date="2018-06" db="EMBL/GenBank/DDBJ databases">
        <title>Genomic Encyclopedia of Archaeal and Bacterial Type Strains, Phase II (KMG-II): from individual species to whole genera.</title>
        <authorList>
            <person name="Goeker M."/>
        </authorList>
    </citation>
    <scope>NUCLEOTIDE SEQUENCE [LARGE SCALE GENOMIC DNA]</scope>
    <source>
        <strain evidence="6 7">DSM 23446</strain>
    </source>
</reference>
<feature type="domain" description="Response regulatory" evidence="5">
    <location>
        <begin position="12"/>
        <end position="130"/>
    </location>
</feature>
<dbReference type="InterPro" id="IPR003661">
    <property type="entry name" value="HisK_dim/P_dom"/>
</dbReference>
<dbReference type="GO" id="GO:0000155">
    <property type="term" value="F:phosphorelay sensor kinase activity"/>
    <property type="evidence" value="ECO:0007669"/>
    <property type="project" value="InterPro"/>
</dbReference>
<dbReference type="PANTHER" id="PTHR44591">
    <property type="entry name" value="STRESS RESPONSE REGULATOR PROTEIN 1"/>
    <property type="match status" value="1"/>
</dbReference>
<evidence type="ECO:0000256" key="3">
    <source>
        <dbReference type="ARBA" id="ARBA00022553"/>
    </source>
</evidence>
<dbReference type="InterPro" id="IPR011006">
    <property type="entry name" value="CheY-like_superfamily"/>
</dbReference>
<dbReference type="EC" id="2.7.13.3" evidence="2"/>
<dbReference type="OrthoDB" id="9124519at2"/>
<evidence type="ECO:0000313" key="7">
    <source>
        <dbReference type="Proteomes" id="UP000249610"/>
    </source>
</evidence>
<dbReference type="Proteomes" id="UP000249610">
    <property type="component" value="Unassembled WGS sequence"/>
</dbReference>
<evidence type="ECO:0000256" key="1">
    <source>
        <dbReference type="ARBA" id="ARBA00000085"/>
    </source>
</evidence>
<evidence type="ECO:0000256" key="4">
    <source>
        <dbReference type="PROSITE-ProRule" id="PRU00169"/>
    </source>
</evidence>
<keyword evidence="3 4" id="KW-0597">Phosphoprotein</keyword>
<dbReference type="SMART" id="SM00448">
    <property type="entry name" value="REC"/>
    <property type="match status" value="1"/>
</dbReference>
<comment type="catalytic activity">
    <reaction evidence="1">
        <text>ATP + protein L-histidine = ADP + protein N-phospho-L-histidine.</text>
        <dbReference type="EC" id="2.7.13.3"/>
    </reaction>
</comment>
<keyword evidence="7" id="KW-1185">Reference proteome</keyword>
<dbReference type="PROSITE" id="PS50110">
    <property type="entry name" value="RESPONSE_REGULATORY"/>
    <property type="match status" value="1"/>
</dbReference>
<dbReference type="InterPro" id="IPR050595">
    <property type="entry name" value="Bact_response_regulator"/>
</dbReference>
<dbReference type="Gene3D" id="3.40.50.2300">
    <property type="match status" value="1"/>
</dbReference>
<protein>
    <recommendedName>
        <fullName evidence="2">histidine kinase</fullName>
        <ecNumber evidence="2">2.7.13.3</ecNumber>
    </recommendedName>
</protein>
<organism evidence="6 7">
    <name type="scientific">Algoriphagus yeomjeoni</name>
    <dbReference type="NCBI Taxonomy" id="291403"/>
    <lineage>
        <taxon>Bacteria</taxon>
        <taxon>Pseudomonadati</taxon>
        <taxon>Bacteroidota</taxon>
        <taxon>Cytophagia</taxon>
        <taxon>Cytophagales</taxon>
        <taxon>Cyclobacteriaceae</taxon>
        <taxon>Algoriphagus</taxon>
    </lineage>
</organism>
<dbReference type="EMBL" id="QLLK01000013">
    <property type="protein sequence ID" value="RAI85643.1"/>
    <property type="molecule type" value="Genomic_DNA"/>
</dbReference>
<comment type="caution">
    <text evidence="6">The sequence shown here is derived from an EMBL/GenBank/DDBJ whole genome shotgun (WGS) entry which is preliminary data.</text>
</comment>
<feature type="modified residue" description="4-aspartylphosphate" evidence="4">
    <location>
        <position position="65"/>
    </location>
</feature>
<name>A0A327P1R6_9BACT</name>
<evidence type="ECO:0000256" key="2">
    <source>
        <dbReference type="ARBA" id="ARBA00012438"/>
    </source>
</evidence>
<dbReference type="PANTHER" id="PTHR44591:SF3">
    <property type="entry name" value="RESPONSE REGULATORY DOMAIN-CONTAINING PROTEIN"/>
    <property type="match status" value="1"/>
</dbReference>
<evidence type="ECO:0000313" key="6">
    <source>
        <dbReference type="EMBL" id="RAI85643.1"/>
    </source>
</evidence>
<dbReference type="AlphaFoldDB" id="A0A327P1R6"/>
<dbReference type="InterPro" id="IPR001789">
    <property type="entry name" value="Sig_transdc_resp-reg_receiver"/>
</dbReference>
<sequence>MFRPERNINNISILVIEDNPGDFILIEDYLLDRFKNIKLYHCEDAASTIAFLAENNHQIDLIFLDLHLPDLSGLELIDKILGVIFITPIIILTGYGDIALARKSLELGIYDFLIKDELDPNLLQKSIEFAISRSSHVRQIEIQNQKLRNIAWMQSHGVRAPLSRMLGIMNLIESETLDKNELSEWLKHMRTSANELDEIIKSIVKDTQILNKKDNE</sequence>
<proteinExistence type="predicted"/>